<dbReference type="Pfam" id="PF06580">
    <property type="entry name" value="His_kinase"/>
    <property type="match status" value="1"/>
</dbReference>
<dbReference type="EC" id="2.7.13.3" evidence="8"/>
<feature type="transmembrane region" description="Helical" evidence="6">
    <location>
        <begin position="26"/>
        <end position="50"/>
    </location>
</feature>
<keyword evidence="2" id="KW-0597">Phosphoprotein</keyword>
<reference evidence="8 9" key="1">
    <citation type="submission" date="2016-07" db="EMBL/GenBank/DDBJ databases">
        <title>Characterization of isolates of Eisenbergiella tayi derived from blood cultures, using whole genome sequencing.</title>
        <authorList>
            <person name="Burdz T."/>
            <person name="Wiebe D."/>
            <person name="Huynh C."/>
            <person name="Bernard K."/>
        </authorList>
    </citation>
    <scope>NUCLEOTIDE SEQUENCE [LARGE SCALE GENOMIC DNA]</scope>
    <source>
        <strain evidence="8 9">NML 120489</strain>
    </source>
</reference>
<dbReference type="Pfam" id="PF00672">
    <property type="entry name" value="HAMP"/>
    <property type="match status" value="1"/>
</dbReference>
<dbReference type="PANTHER" id="PTHR34220">
    <property type="entry name" value="SENSOR HISTIDINE KINASE YPDA"/>
    <property type="match status" value="1"/>
</dbReference>
<dbReference type="SUPFAM" id="SSF158472">
    <property type="entry name" value="HAMP domain-like"/>
    <property type="match status" value="1"/>
</dbReference>
<dbReference type="Proteomes" id="UP000095003">
    <property type="component" value="Unassembled WGS sequence"/>
</dbReference>
<dbReference type="PANTHER" id="PTHR34220:SF7">
    <property type="entry name" value="SENSOR HISTIDINE KINASE YPDA"/>
    <property type="match status" value="1"/>
</dbReference>
<dbReference type="Gene3D" id="6.10.340.10">
    <property type="match status" value="1"/>
</dbReference>
<gene>
    <name evidence="8" type="primary">ypdA_34</name>
    <name evidence="8" type="ORF">BEH84_06324</name>
</gene>
<keyword evidence="3 8" id="KW-0808">Transferase</keyword>
<dbReference type="InterPro" id="IPR036890">
    <property type="entry name" value="HATPase_C_sf"/>
</dbReference>
<evidence type="ECO:0000256" key="6">
    <source>
        <dbReference type="SAM" id="Phobius"/>
    </source>
</evidence>
<evidence type="ECO:0000256" key="2">
    <source>
        <dbReference type="ARBA" id="ARBA00022553"/>
    </source>
</evidence>
<protein>
    <submittedName>
        <fullName evidence="8">Sensor histidine kinase YpdA</fullName>
        <ecNumber evidence="8">2.7.13.3</ecNumber>
    </submittedName>
</protein>
<feature type="transmembrane region" description="Helical" evidence="6">
    <location>
        <begin position="303"/>
        <end position="325"/>
    </location>
</feature>
<dbReference type="CDD" id="cd06225">
    <property type="entry name" value="HAMP"/>
    <property type="match status" value="1"/>
</dbReference>
<keyword evidence="4 8" id="KW-0418">Kinase</keyword>
<comment type="caution">
    <text evidence="8">The sequence shown here is derived from an EMBL/GenBank/DDBJ whole genome shotgun (WGS) entry which is preliminary data.</text>
</comment>
<comment type="subcellular location">
    <subcellularLocation>
        <location evidence="1">Membrane</location>
    </subcellularLocation>
</comment>
<organism evidence="8 9">
    <name type="scientific">Eisenbergiella tayi</name>
    <dbReference type="NCBI Taxonomy" id="1432052"/>
    <lineage>
        <taxon>Bacteria</taxon>
        <taxon>Bacillati</taxon>
        <taxon>Bacillota</taxon>
        <taxon>Clostridia</taxon>
        <taxon>Lachnospirales</taxon>
        <taxon>Lachnospiraceae</taxon>
        <taxon>Eisenbergiella</taxon>
    </lineage>
</organism>
<dbReference type="AlphaFoldDB" id="A0A1E3A199"/>
<dbReference type="InterPro" id="IPR010559">
    <property type="entry name" value="Sig_transdc_His_kin_internal"/>
</dbReference>
<dbReference type="SUPFAM" id="SSF55874">
    <property type="entry name" value="ATPase domain of HSP90 chaperone/DNA topoisomerase II/histidine kinase"/>
    <property type="match status" value="1"/>
</dbReference>
<evidence type="ECO:0000313" key="9">
    <source>
        <dbReference type="Proteomes" id="UP000095003"/>
    </source>
</evidence>
<evidence type="ECO:0000256" key="5">
    <source>
        <dbReference type="SAM" id="Coils"/>
    </source>
</evidence>
<keyword evidence="5" id="KW-0175">Coiled coil</keyword>
<evidence type="ECO:0000313" key="8">
    <source>
        <dbReference type="EMBL" id="ODM02181.1"/>
    </source>
</evidence>
<evidence type="ECO:0000256" key="4">
    <source>
        <dbReference type="ARBA" id="ARBA00022777"/>
    </source>
</evidence>
<dbReference type="InterPro" id="IPR003594">
    <property type="entry name" value="HATPase_dom"/>
</dbReference>
<proteinExistence type="predicted"/>
<dbReference type="InterPro" id="IPR003660">
    <property type="entry name" value="HAMP_dom"/>
</dbReference>
<keyword evidence="6" id="KW-0472">Membrane</keyword>
<dbReference type="InterPro" id="IPR050640">
    <property type="entry name" value="Bact_2-comp_sensor_kinase"/>
</dbReference>
<dbReference type="Pfam" id="PF02518">
    <property type="entry name" value="HATPase_c"/>
    <property type="match status" value="1"/>
</dbReference>
<name>A0A1E3A199_9FIRM</name>
<dbReference type="EMBL" id="MCGI01000010">
    <property type="protein sequence ID" value="ODM02181.1"/>
    <property type="molecule type" value="Genomic_DNA"/>
</dbReference>
<evidence type="ECO:0000259" key="7">
    <source>
        <dbReference type="PROSITE" id="PS50885"/>
    </source>
</evidence>
<sequence length="614" mass="70612">MQTVTEGYGRMKNYIFRFKHSIGSKFVAAVAVLLSILILISYGFSAWYMIHSVQEKILEDYEGVISFTAKQMERYENDLRQYAILIAADKDLQKELTEKELSQSQSVKRSKNIYTILREYELLRSECVCIEIVLWNGSVFTSDASNLNSLHSIGDDSWFRQIMDQKQNRSFSGAHELLARNVYYDNIITYACDFGNYYTNQESVGMILLHIEQESFEDLVYESNYEFSWCAILNGNDEILAESGEKTPEIIEYMEEVIEKKDGGIKRIISGREGYFLTGQLDNGLQLIMFMPNSRLHKEEKNIFLFFMLLFLISLPLSILAVIFFSRQLINPIKALSNAARKISEGHLDVHLQSENADEIGTLTEIFNSMAVSLERQMKDLKAAERERADLQMSILMAQINPHFIYNTLNSAIYLSKAGEAQKAERLLQLFIQLLQNNMKSGIDGVITTLGEEIRDIKIYVELQQIRYPGRFEMIIRADEKLYSHAMPRLILQPLIENALNHGVLSKEFGVIELTVFEKDNYLNFVLEDDGEGMDADRVKEILKRKDKRKHSSKIHSISIENICHRLSLFYKDTYYFEVKSEPDKGTAVAVGFPLEYTEAGEKGDGKNEKLQEG</sequence>
<dbReference type="GO" id="GO:0000155">
    <property type="term" value="F:phosphorelay sensor kinase activity"/>
    <property type="evidence" value="ECO:0007669"/>
    <property type="project" value="InterPro"/>
</dbReference>
<keyword evidence="6" id="KW-0812">Transmembrane</keyword>
<accession>A0A1E3A199</accession>
<evidence type="ECO:0000256" key="1">
    <source>
        <dbReference type="ARBA" id="ARBA00004370"/>
    </source>
</evidence>
<dbReference type="Gene3D" id="3.30.565.10">
    <property type="entry name" value="Histidine kinase-like ATPase, C-terminal domain"/>
    <property type="match status" value="1"/>
</dbReference>
<dbReference type="GO" id="GO:0016020">
    <property type="term" value="C:membrane"/>
    <property type="evidence" value="ECO:0007669"/>
    <property type="project" value="UniProtKB-SubCell"/>
</dbReference>
<dbReference type="SMART" id="SM00304">
    <property type="entry name" value="HAMP"/>
    <property type="match status" value="1"/>
</dbReference>
<dbReference type="PROSITE" id="PS50885">
    <property type="entry name" value="HAMP"/>
    <property type="match status" value="1"/>
</dbReference>
<feature type="coiled-coil region" evidence="5">
    <location>
        <begin position="374"/>
        <end position="401"/>
    </location>
</feature>
<evidence type="ECO:0000256" key="3">
    <source>
        <dbReference type="ARBA" id="ARBA00022679"/>
    </source>
</evidence>
<feature type="domain" description="HAMP" evidence="7">
    <location>
        <begin position="327"/>
        <end position="379"/>
    </location>
</feature>
<keyword evidence="6" id="KW-1133">Transmembrane helix</keyword>